<dbReference type="Proteomes" id="UP000202129">
    <property type="component" value="Segment"/>
</dbReference>
<sequence>MTSLKDLHTAILAINSEIVALRDRLTLSTESKDQHVINNIEDFIDKESKDQEHVLDENELTLNDNL</sequence>
<name>Q7T9V8_GVAO</name>
<dbReference type="EMBL" id="AF547984">
    <property type="protein sequence ID" value="AAP85694.1"/>
    <property type="molecule type" value="Genomic_DNA"/>
</dbReference>
<protein>
    <submittedName>
        <fullName evidence="2">ADOR56</fullName>
    </submittedName>
    <submittedName>
        <fullName evidence="1">ORF_57</fullName>
    </submittedName>
</protein>
<keyword evidence="3" id="KW-1185">Reference proteome</keyword>
<proteinExistence type="predicted"/>
<reference evidence="2" key="2">
    <citation type="journal article" date="2015" name="J. Gen. Virol.">
        <title>Isolation of an Adoxophyes orana granulovirus (AdorGV) occlusion body morphology mutant: biological activity, genome sequence and relationship to other isolates of AdorGV.</title>
        <authorList>
            <person name="Nakai M."/>
            <person name="Harrison R.L."/>
            <person name="Uchida H."/>
            <person name="Ukuda R."/>
            <person name="Hikihara S."/>
            <person name="Ishii K."/>
            <person name="Kunimi Y."/>
        </authorList>
    </citation>
    <scope>NUCLEOTIDE SEQUENCE</scope>
    <source>
        <strain evidence="2">Miyazaki</strain>
    </source>
</reference>
<dbReference type="KEGG" id="vg:1463400"/>
<evidence type="ECO:0000313" key="1">
    <source>
        <dbReference type="EMBL" id="AAP85694.1"/>
    </source>
</evidence>
<evidence type="ECO:0000313" key="2">
    <source>
        <dbReference type="EMBL" id="AJA91696.1"/>
    </source>
</evidence>
<reference evidence="1 3" key="1">
    <citation type="journal article" date="2003" name="Virology">
        <title>The complete sequence of the Adoxophyes orana granulovirus genome.</title>
        <authorList>
            <person name="Wormleaton S."/>
            <person name="Kuzio J."/>
            <person name="Winstanley D."/>
        </authorList>
    </citation>
    <scope>NUCLEOTIDE SEQUENCE [LARGE SCALE GENOMIC DNA]</scope>
</reference>
<accession>Q7T9V8</accession>
<dbReference type="RefSeq" id="NP_872511.1">
    <property type="nucleotide sequence ID" value="NC_005038.1"/>
</dbReference>
<organism evidence="1 3">
    <name type="scientific">Adoxophyes orana granulovirus</name>
    <name type="common">AoGV</name>
    <dbReference type="NCBI Taxonomy" id="170617"/>
    <lineage>
        <taxon>Viruses</taxon>
        <taxon>Viruses incertae sedis</taxon>
        <taxon>Naldaviricetes</taxon>
        <taxon>Lefavirales</taxon>
        <taxon>Baculoviridae</taxon>
        <taxon>Betabaculovirus</taxon>
        <taxon>Betabaculovirus adoranae</taxon>
    </lineage>
</organism>
<dbReference type="EMBL" id="KM226332">
    <property type="protein sequence ID" value="AJA91696.1"/>
    <property type="molecule type" value="Genomic_DNA"/>
</dbReference>
<evidence type="ECO:0000313" key="3">
    <source>
        <dbReference type="Proteomes" id="UP000202129"/>
    </source>
</evidence>
<organismHost>
    <name type="scientific">Adoxophyes</name>
    <dbReference type="NCBI Taxonomy" id="85584"/>
</organismHost>
<dbReference type="GeneID" id="1463400"/>
<gene>
    <name evidence="1" type="primary">ORF_57</name>
</gene>